<comment type="similarity">
    <text evidence="1 2">Belongs to the UPF0178 family.</text>
</comment>
<accession>A0A174HKB7</accession>
<dbReference type="OrthoDB" id="9798918at2"/>
<dbReference type="Pfam" id="PF02639">
    <property type="entry name" value="DUF188"/>
    <property type="match status" value="1"/>
</dbReference>
<name>A0A174HKB7_9CLOT</name>
<dbReference type="PANTHER" id="PTHR35146">
    <property type="entry name" value="UPF0178 PROTEIN YAII"/>
    <property type="match status" value="1"/>
</dbReference>
<proteinExistence type="inferred from homology"/>
<evidence type="ECO:0000313" key="3">
    <source>
        <dbReference type="EMBL" id="CUO75334.1"/>
    </source>
</evidence>
<dbReference type="Proteomes" id="UP000095594">
    <property type="component" value="Unassembled WGS sequence"/>
</dbReference>
<sequence length="147" mass="16600">MRIIVDGDACPGISIIERCAKDYNLELIVYCDIHHYIVLDYGDVKIVDSGFQSVDMKVSNECMENDIVVSQDYGVAAICLGKKAHVINPRGTIYTNENISGMLEQRHISQKIRKAGGRTPNARKRTSEDDERLKKNLLFLIKSNLKE</sequence>
<evidence type="ECO:0000256" key="1">
    <source>
        <dbReference type="ARBA" id="ARBA00008522"/>
    </source>
</evidence>
<dbReference type="EMBL" id="CYZX01000015">
    <property type="protein sequence ID" value="CUO75334.1"/>
    <property type="molecule type" value="Genomic_DNA"/>
</dbReference>
<protein>
    <recommendedName>
        <fullName evidence="2">UPF0178 protein ERS852471_02213</fullName>
    </recommendedName>
</protein>
<evidence type="ECO:0000256" key="2">
    <source>
        <dbReference type="HAMAP-Rule" id="MF_00489"/>
    </source>
</evidence>
<evidence type="ECO:0000313" key="4">
    <source>
        <dbReference type="Proteomes" id="UP000095594"/>
    </source>
</evidence>
<dbReference type="InterPro" id="IPR003791">
    <property type="entry name" value="UPF0178"/>
</dbReference>
<dbReference type="AlphaFoldDB" id="A0A174HKB7"/>
<dbReference type="HAMAP" id="MF_00489">
    <property type="entry name" value="UPF0178"/>
    <property type="match status" value="1"/>
</dbReference>
<gene>
    <name evidence="3" type="primary">yaiI</name>
    <name evidence="3" type="ORF">ERS852471_02213</name>
</gene>
<dbReference type="RefSeq" id="WP_055266542.1">
    <property type="nucleotide sequence ID" value="NZ_CABIXQ010000015.1"/>
</dbReference>
<reference evidence="3 4" key="1">
    <citation type="submission" date="2015-09" db="EMBL/GenBank/DDBJ databases">
        <authorList>
            <consortium name="Pathogen Informatics"/>
        </authorList>
    </citation>
    <scope>NUCLEOTIDE SEQUENCE [LARGE SCALE GENOMIC DNA]</scope>
    <source>
        <strain evidence="3 4">2789STDY5834856</strain>
    </source>
</reference>
<dbReference type="NCBIfam" id="NF001095">
    <property type="entry name" value="PRK00124.1"/>
    <property type="match status" value="1"/>
</dbReference>
<organism evidence="3 4">
    <name type="scientific">Clostridium disporicum</name>
    <dbReference type="NCBI Taxonomy" id="84024"/>
    <lineage>
        <taxon>Bacteria</taxon>
        <taxon>Bacillati</taxon>
        <taxon>Bacillota</taxon>
        <taxon>Clostridia</taxon>
        <taxon>Eubacteriales</taxon>
        <taxon>Clostridiaceae</taxon>
        <taxon>Clostridium</taxon>
    </lineage>
</organism>
<dbReference type="PANTHER" id="PTHR35146:SF1">
    <property type="entry name" value="UPF0178 PROTEIN YAII"/>
    <property type="match status" value="1"/>
</dbReference>